<dbReference type="Gene3D" id="3.20.20.80">
    <property type="entry name" value="Glycosidases"/>
    <property type="match status" value="1"/>
</dbReference>
<dbReference type="GO" id="GO:0030246">
    <property type="term" value="F:carbohydrate binding"/>
    <property type="evidence" value="ECO:0007669"/>
    <property type="project" value="TreeGrafter"/>
</dbReference>
<dbReference type="Proteomes" id="UP000694843">
    <property type="component" value="Unplaced"/>
</dbReference>
<evidence type="ECO:0000256" key="5">
    <source>
        <dbReference type="ARBA" id="ARBA00022801"/>
    </source>
</evidence>
<dbReference type="NCBIfam" id="NF007538">
    <property type="entry name" value="PRK10150.1"/>
    <property type="match status" value="1"/>
</dbReference>
<dbReference type="GeneID" id="108670348"/>
<dbReference type="InterPro" id="IPR036156">
    <property type="entry name" value="Beta-gal/glucu_dom_sf"/>
</dbReference>
<dbReference type="GO" id="GO:0019391">
    <property type="term" value="P:glucuronoside catabolic process"/>
    <property type="evidence" value="ECO:0007669"/>
    <property type="project" value="TreeGrafter"/>
</dbReference>
<dbReference type="Gene3D" id="2.60.120.260">
    <property type="entry name" value="Galactose-binding domain-like"/>
    <property type="match status" value="1"/>
</dbReference>
<comment type="subunit">
    <text evidence="7">Homotetramer.</text>
</comment>
<evidence type="ECO:0000256" key="1">
    <source>
        <dbReference type="ARBA" id="ARBA00003025"/>
    </source>
</evidence>
<dbReference type="InterPro" id="IPR023232">
    <property type="entry name" value="Glyco_hydro_2_AS"/>
</dbReference>
<dbReference type="SUPFAM" id="SSF49303">
    <property type="entry name" value="beta-Galactosidase/glucuronidase domain"/>
    <property type="match status" value="1"/>
</dbReference>
<dbReference type="Gene3D" id="2.60.40.10">
    <property type="entry name" value="Immunoglobulins"/>
    <property type="match status" value="1"/>
</dbReference>
<dbReference type="Pfam" id="PF02836">
    <property type="entry name" value="Glyco_hydro_2_C"/>
    <property type="match status" value="1"/>
</dbReference>
<keyword evidence="12" id="KW-1185">Reference proteome</keyword>
<keyword evidence="8" id="KW-0732">Signal</keyword>
<dbReference type="KEGG" id="hazt:108670348"/>
<dbReference type="OrthoDB" id="408532at2759"/>
<dbReference type="FunFam" id="3.20.20.80:FF:000080">
    <property type="entry name" value="Beta-glucuronidase UidA"/>
    <property type="match status" value="1"/>
</dbReference>
<evidence type="ECO:0000256" key="6">
    <source>
        <dbReference type="ARBA" id="ARBA00023295"/>
    </source>
</evidence>
<dbReference type="SUPFAM" id="SSF51445">
    <property type="entry name" value="(Trans)glycosidases"/>
    <property type="match status" value="1"/>
</dbReference>
<protein>
    <recommendedName>
        <fullName evidence="4 7">Beta-glucuronidase</fullName>
        <ecNumber evidence="3 7">3.2.1.31</ecNumber>
    </recommendedName>
</protein>
<dbReference type="InterPro" id="IPR006104">
    <property type="entry name" value="Glyco_hydro_2_N"/>
</dbReference>
<sequence length="773" mass="87405">MGPLILILLLCAGLSCGLDIINQEERVPKSFNDNHENFMFATLPIQTEDDIVNQTEVPVSSWGGLYPQTSVSREVKPLDGVWSFRLSPKDDPDKGFRELWFEKPLSTTGTVIAMAVPSSYNEVTEDKNIREHVGWAWYDTQFYVPARWQDEKKRVVLRFGSVTYNSIIYLNGKAITSHLGGHLPIMADVTSSLMYSSKNLLTVAVNNTLTPETIPQGTIIFHNDLSRYPPGYFEQKYNFDFFNFAGIDRPVFLYTTPQTYVDNIRVITKVFNTQGSYSASIEYDITSQSPAGQDNASCSVFLVDANDTLVVNGSSCSGTLTVSQPQLWWPYLMDPIAGYQYTLWVRVTGSLDEIDEYPLKVGLREVAWNTSGVTINGRPLYIRGCGKHEDADIRGKGYDAALVVKDFALLKWLGANSFRTSHYPYAEEIMDRADAEGIMVIDESPAIGLSGFDPALRDRHIAVMEEFIMRDRNRPSVIMWSVGNEPKSSQLAADDYFRAVVNASKLADPTRPVTAVLSESVNSDLAAQWLDVIWVNRYFSWYSDTGHLEVIQRQTVTEFQEWHSKFQRPVGISEYGAGSIPGLHMGPSFTWSEEYQTELLLNNFKAFDDLRDQGFFMGEMIWNFADFLTPQEYNRPAMCMKGLFTRTRQPKMAAQVTRARYHDLAEWDNSCERRQGSTPDEDDSTSEELNGIFAIPAKDARLRAKEEESFSEFDYDDFEAKRKEGEVLDTRRGIVERSSEFLVQSQAQCLSDAAASRQTRVQAFAHVFGFGLA</sequence>
<feature type="chain" id="PRO_5033983662" description="Beta-glucuronidase" evidence="8">
    <location>
        <begin position="18"/>
        <end position="773"/>
    </location>
</feature>
<dbReference type="PROSITE" id="PS00608">
    <property type="entry name" value="GLYCOSYL_HYDROL_F2_2"/>
    <property type="match status" value="1"/>
</dbReference>
<feature type="domain" description="Glycoside hydrolase family 2 catalytic" evidence="10">
    <location>
        <begin position="371"/>
        <end position="664"/>
    </location>
</feature>
<dbReference type="RefSeq" id="XP_018013304.1">
    <property type="nucleotide sequence ID" value="XM_018157815.2"/>
</dbReference>
<evidence type="ECO:0000259" key="9">
    <source>
        <dbReference type="Pfam" id="PF00703"/>
    </source>
</evidence>
<dbReference type="InterPro" id="IPR017853">
    <property type="entry name" value="GH"/>
</dbReference>
<dbReference type="OMA" id="HRTEGDR"/>
<evidence type="ECO:0000256" key="3">
    <source>
        <dbReference type="ARBA" id="ARBA00012761"/>
    </source>
</evidence>
<dbReference type="GO" id="GO:0005975">
    <property type="term" value="P:carbohydrate metabolic process"/>
    <property type="evidence" value="ECO:0007669"/>
    <property type="project" value="InterPro"/>
</dbReference>
<keyword evidence="6 7" id="KW-0326">Glycosidase</keyword>
<evidence type="ECO:0000256" key="2">
    <source>
        <dbReference type="ARBA" id="ARBA00007401"/>
    </source>
</evidence>
<dbReference type="AlphaFoldDB" id="A0A8B7NI37"/>
<dbReference type="PROSITE" id="PS00719">
    <property type="entry name" value="GLYCOSYL_HYDROL_F2_1"/>
    <property type="match status" value="1"/>
</dbReference>
<dbReference type="FunFam" id="2.60.120.260:FF:000027">
    <property type="entry name" value="Beta-glucuronidase"/>
    <property type="match status" value="1"/>
</dbReference>
<comment type="catalytic activity">
    <reaction evidence="7">
        <text>a beta-D-glucuronoside + H2O = D-glucuronate + an alcohol</text>
        <dbReference type="Rhea" id="RHEA:17633"/>
        <dbReference type="ChEBI" id="CHEBI:15377"/>
        <dbReference type="ChEBI" id="CHEBI:30879"/>
        <dbReference type="ChEBI" id="CHEBI:58720"/>
        <dbReference type="ChEBI" id="CHEBI:83411"/>
        <dbReference type="EC" id="3.2.1.31"/>
    </reaction>
</comment>
<evidence type="ECO:0000313" key="12">
    <source>
        <dbReference type="Proteomes" id="UP000694843"/>
    </source>
</evidence>
<dbReference type="PANTHER" id="PTHR10066">
    <property type="entry name" value="BETA-GLUCURONIDASE"/>
    <property type="match status" value="1"/>
</dbReference>
<evidence type="ECO:0000259" key="11">
    <source>
        <dbReference type="Pfam" id="PF02837"/>
    </source>
</evidence>
<comment type="activity regulation">
    <text evidence="7">Inhibited by L-aspartic acid.</text>
</comment>
<evidence type="ECO:0000259" key="10">
    <source>
        <dbReference type="Pfam" id="PF02836"/>
    </source>
</evidence>
<dbReference type="GO" id="GO:0004566">
    <property type="term" value="F:beta-glucuronidase activity"/>
    <property type="evidence" value="ECO:0007669"/>
    <property type="project" value="UniProtKB-EC"/>
</dbReference>
<dbReference type="PRINTS" id="PR00132">
    <property type="entry name" value="GLHYDRLASE2"/>
</dbReference>
<evidence type="ECO:0000256" key="8">
    <source>
        <dbReference type="SAM" id="SignalP"/>
    </source>
</evidence>
<evidence type="ECO:0000256" key="4">
    <source>
        <dbReference type="ARBA" id="ARBA00016205"/>
    </source>
</evidence>
<dbReference type="InterPro" id="IPR023230">
    <property type="entry name" value="Glyco_hydro_2_CS"/>
</dbReference>
<dbReference type="EC" id="3.2.1.31" evidence="3 7"/>
<gene>
    <name evidence="13" type="primary">LOC108670348</name>
</gene>
<evidence type="ECO:0000313" key="13">
    <source>
        <dbReference type="RefSeq" id="XP_018013304.1"/>
    </source>
</evidence>
<dbReference type="InterPro" id="IPR008979">
    <property type="entry name" value="Galactose-bd-like_sf"/>
</dbReference>
<keyword evidence="7" id="KW-0458">Lysosome</keyword>
<dbReference type="GO" id="GO:0005615">
    <property type="term" value="C:extracellular space"/>
    <property type="evidence" value="ECO:0007669"/>
    <property type="project" value="TreeGrafter"/>
</dbReference>
<feature type="domain" description="Glycosyl hydrolases family 2 sugar binding" evidence="11">
    <location>
        <begin position="76"/>
        <end position="257"/>
    </location>
</feature>
<feature type="domain" description="Glycoside hydrolase family 2 immunoglobulin-like beta-sandwich" evidence="9">
    <location>
        <begin position="260"/>
        <end position="364"/>
    </location>
</feature>
<comment type="function">
    <text evidence="1 7">Plays an important role in the degradation of dermatan and keratan sulfates.</text>
</comment>
<dbReference type="SUPFAM" id="SSF49785">
    <property type="entry name" value="Galactose-binding domain-like"/>
    <property type="match status" value="1"/>
</dbReference>
<dbReference type="Pfam" id="PF00703">
    <property type="entry name" value="Glyco_hydro_2"/>
    <property type="match status" value="1"/>
</dbReference>
<dbReference type="Pfam" id="PF02837">
    <property type="entry name" value="Glyco_hydro_2_N"/>
    <property type="match status" value="1"/>
</dbReference>
<dbReference type="InterPro" id="IPR006101">
    <property type="entry name" value="Glyco_hydro_2"/>
</dbReference>
<organism evidence="12 13">
    <name type="scientific">Hyalella azteca</name>
    <name type="common">Amphipod</name>
    <dbReference type="NCBI Taxonomy" id="294128"/>
    <lineage>
        <taxon>Eukaryota</taxon>
        <taxon>Metazoa</taxon>
        <taxon>Ecdysozoa</taxon>
        <taxon>Arthropoda</taxon>
        <taxon>Crustacea</taxon>
        <taxon>Multicrustacea</taxon>
        <taxon>Malacostraca</taxon>
        <taxon>Eumalacostraca</taxon>
        <taxon>Peracarida</taxon>
        <taxon>Amphipoda</taxon>
        <taxon>Senticaudata</taxon>
        <taxon>Talitrida</taxon>
        <taxon>Talitroidea</taxon>
        <taxon>Hyalellidae</taxon>
        <taxon>Hyalella</taxon>
    </lineage>
</organism>
<evidence type="ECO:0000256" key="7">
    <source>
        <dbReference type="RuleBase" id="RU361154"/>
    </source>
</evidence>
<proteinExistence type="inferred from homology"/>
<keyword evidence="5 7" id="KW-0378">Hydrolase</keyword>
<dbReference type="InterPro" id="IPR013783">
    <property type="entry name" value="Ig-like_fold"/>
</dbReference>
<reference evidence="13" key="1">
    <citation type="submission" date="2025-08" db="UniProtKB">
        <authorList>
            <consortium name="RefSeq"/>
        </authorList>
    </citation>
    <scope>IDENTIFICATION</scope>
    <source>
        <tissue evidence="13">Whole organism</tissue>
    </source>
</reference>
<dbReference type="PANTHER" id="PTHR10066:SF67">
    <property type="entry name" value="BETA-GLUCURONIDASE"/>
    <property type="match status" value="1"/>
</dbReference>
<comment type="similarity">
    <text evidence="2 7">Belongs to the glycosyl hydrolase 2 family.</text>
</comment>
<dbReference type="InterPro" id="IPR006103">
    <property type="entry name" value="Glyco_hydro_2_cat"/>
</dbReference>
<feature type="signal peptide" evidence="8">
    <location>
        <begin position="1"/>
        <end position="17"/>
    </location>
</feature>
<dbReference type="InterPro" id="IPR006102">
    <property type="entry name" value="Ig-like_GH2"/>
</dbReference>
<name>A0A8B7NI37_HYAAZ</name>
<accession>A0A8B7NI37</accession>